<dbReference type="RefSeq" id="WP_074722690.1">
    <property type="nucleotide sequence ID" value="NZ_FOFX01000094.1"/>
</dbReference>
<organism evidence="2 3">
    <name type="scientific">Nitrosomonas ureae</name>
    <dbReference type="NCBI Taxonomy" id="44577"/>
    <lineage>
        <taxon>Bacteria</taxon>
        <taxon>Pseudomonadati</taxon>
        <taxon>Pseudomonadota</taxon>
        <taxon>Betaproteobacteria</taxon>
        <taxon>Nitrosomonadales</taxon>
        <taxon>Nitrosomonadaceae</taxon>
        <taxon>Nitrosomonas</taxon>
    </lineage>
</organism>
<accession>A0A1H9H8Q9</accession>
<name>A0A1H9H8Q9_9PROT</name>
<feature type="region of interest" description="Disordered" evidence="1">
    <location>
        <begin position="79"/>
        <end position="105"/>
    </location>
</feature>
<dbReference type="EMBL" id="FOFX01000094">
    <property type="protein sequence ID" value="SEQ58734.1"/>
    <property type="molecule type" value="Genomic_DNA"/>
</dbReference>
<gene>
    <name evidence="2" type="ORF">SAMN05421510_10942</name>
</gene>
<reference evidence="2 3" key="1">
    <citation type="submission" date="2016-10" db="EMBL/GenBank/DDBJ databases">
        <authorList>
            <person name="de Groot N.N."/>
        </authorList>
    </citation>
    <scope>NUCLEOTIDE SEQUENCE [LARGE SCALE GENOMIC DNA]</scope>
    <source>
        <strain evidence="2 3">Nm9</strain>
    </source>
</reference>
<evidence type="ECO:0000256" key="1">
    <source>
        <dbReference type="SAM" id="MobiDB-lite"/>
    </source>
</evidence>
<dbReference type="AlphaFoldDB" id="A0A1H9H8Q9"/>
<dbReference type="Proteomes" id="UP000181998">
    <property type="component" value="Unassembled WGS sequence"/>
</dbReference>
<proteinExistence type="predicted"/>
<sequence>MPKYLPDGQIITKEVKNYRPANEIEDRIRCQAIASTLWEYDSDIHPNHIARSKILQRIGNGAQYDLSTITEWIADLDPQKDYRKPGRPPKPEDSIKLEITPKSKK</sequence>
<protein>
    <submittedName>
        <fullName evidence="2">Uncharacterized protein</fullName>
    </submittedName>
</protein>
<evidence type="ECO:0000313" key="2">
    <source>
        <dbReference type="EMBL" id="SEQ58734.1"/>
    </source>
</evidence>
<evidence type="ECO:0000313" key="3">
    <source>
        <dbReference type="Proteomes" id="UP000181998"/>
    </source>
</evidence>